<reference evidence="2" key="1">
    <citation type="submission" date="2017-04" db="EMBL/GenBank/DDBJ databases">
        <title>Complete Genome Sequences of Twelve Strains of a Stable Defined Moderately Diverse Mouse Microbiota 2 (sDMDMm2).</title>
        <authorList>
            <person name="Uchimura Y."/>
            <person name="Wyss M."/>
            <person name="Brugiroux S."/>
            <person name="Limenitakis J.P."/>
            <person name="Stecher B."/>
            <person name="McCoy K.D."/>
            <person name="Macpherson A.J."/>
        </authorList>
    </citation>
    <scope>NUCLEOTIDE SEQUENCE</scope>
    <source>
        <strain evidence="2">YL58</strain>
    </source>
</reference>
<evidence type="ECO:0000313" key="2">
    <source>
        <dbReference type="EMBL" id="ANU78005.1"/>
    </source>
</evidence>
<dbReference type="STRING" id="1796616.A4V09_21050"/>
<dbReference type="OrthoDB" id="9779926at2"/>
<dbReference type="Gene3D" id="3.90.550.10">
    <property type="entry name" value="Spore Coat Polysaccharide Biosynthesis Protein SpsA, Chain A"/>
    <property type="match status" value="1"/>
</dbReference>
<accession>A0A1C7IEJ9</accession>
<dbReference type="InterPro" id="IPR005835">
    <property type="entry name" value="NTP_transferase_dom"/>
</dbReference>
<proteinExistence type="predicted"/>
<dbReference type="EMBL" id="CP015405">
    <property type="protein sequence ID" value="ANU78005.1"/>
    <property type="molecule type" value="Genomic_DNA"/>
</dbReference>
<name>A0A1C7IEJ9_9FIRM</name>
<dbReference type="GO" id="GO:0016740">
    <property type="term" value="F:transferase activity"/>
    <property type="evidence" value="ECO:0007669"/>
    <property type="project" value="UniProtKB-KW"/>
</dbReference>
<sequence length="306" mass="35050">MMTLVIMAAGMGSRYGGLKQIDPVGRHGEFILDYSVYDAVKAGFEKVVFIIKKENLDIFRETVGKRLEKVIPVAYAFQEINQVPEGVQVPEGRTKPWGTAHAVWSCRDLLDGPFAVINADDFYGREAFTLLHDFFLHMPDDTSRYHFCMAGYLLKNTLTENGHVARGVCTADHGYLTSVTERTKIQRNHGQTQFYEEGRDWTDIDENSIVSMNCWGFTPDLFREIEQQMQAFFADSTDGLAKKEFFLPSVVQELMDSRKCDVKVMDTPAKWYGVTYHEDKEKIVTFIEQMIGESVYPENLWNEKGE</sequence>
<organism evidence="2 3">
    <name type="scientific">Blautia pseudococcoides</name>
    <dbReference type="NCBI Taxonomy" id="1796616"/>
    <lineage>
        <taxon>Bacteria</taxon>
        <taxon>Bacillati</taxon>
        <taxon>Bacillota</taxon>
        <taxon>Clostridia</taxon>
        <taxon>Lachnospirales</taxon>
        <taxon>Lachnospiraceae</taxon>
        <taxon>Blautia</taxon>
    </lineage>
</organism>
<dbReference type="Proteomes" id="UP000092574">
    <property type="component" value="Chromosome"/>
</dbReference>
<dbReference type="Pfam" id="PF00483">
    <property type="entry name" value="NTP_transferase"/>
    <property type="match status" value="1"/>
</dbReference>
<protein>
    <submittedName>
        <fullName evidence="2">Nucleotidyltransferase</fullName>
    </submittedName>
</protein>
<dbReference type="InterPro" id="IPR029044">
    <property type="entry name" value="Nucleotide-diphossugar_trans"/>
</dbReference>
<dbReference type="SUPFAM" id="SSF53448">
    <property type="entry name" value="Nucleotide-diphospho-sugar transferases"/>
    <property type="match status" value="1"/>
</dbReference>
<dbReference type="KEGG" id="byl:A4V09_21050"/>
<dbReference type="AlphaFoldDB" id="A0A1C7IEJ9"/>
<feature type="domain" description="Nucleotidyl transferase" evidence="1">
    <location>
        <begin position="5"/>
        <end position="134"/>
    </location>
</feature>
<evidence type="ECO:0000259" key="1">
    <source>
        <dbReference type="Pfam" id="PF00483"/>
    </source>
</evidence>
<keyword evidence="3" id="KW-1185">Reference proteome</keyword>
<dbReference type="RefSeq" id="WP_065544099.1">
    <property type="nucleotide sequence ID" value="NZ_CP015405.2"/>
</dbReference>
<evidence type="ECO:0000313" key="3">
    <source>
        <dbReference type="Proteomes" id="UP000092574"/>
    </source>
</evidence>
<gene>
    <name evidence="2" type="ORF">A4V09_21050</name>
</gene>